<reference evidence="9 10" key="1">
    <citation type="submission" date="2022-12" db="EMBL/GenBank/DDBJ databases">
        <title>Chitinophagaceae gen. sp. nov., a new member of the family Chitinophagaceae, isolated from soil in a chemical factory.</title>
        <authorList>
            <person name="Ke Z."/>
        </authorList>
    </citation>
    <scope>NUCLEOTIDE SEQUENCE [LARGE SCALE GENOMIC DNA]</scope>
    <source>
        <strain evidence="9 10">LY-5</strain>
    </source>
</reference>
<feature type="chain" id="PRO_5047294721" evidence="6">
    <location>
        <begin position="20"/>
        <end position="657"/>
    </location>
</feature>
<comment type="subcellular location">
    <subcellularLocation>
        <location evidence="1">Cell outer membrane</location>
    </subcellularLocation>
</comment>
<evidence type="ECO:0000259" key="7">
    <source>
        <dbReference type="Pfam" id="PF07980"/>
    </source>
</evidence>
<dbReference type="InterPro" id="IPR012944">
    <property type="entry name" value="SusD_RagB_dom"/>
</dbReference>
<evidence type="ECO:0000256" key="1">
    <source>
        <dbReference type="ARBA" id="ARBA00004442"/>
    </source>
</evidence>
<organism evidence="9 10">
    <name type="scientific">Polluticaenibacter yanchengensis</name>
    <dbReference type="NCBI Taxonomy" id="3014562"/>
    <lineage>
        <taxon>Bacteria</taxon>
        <taxon>Pseudomonadati</taxon>
        <taxon>Bacteroidota</taxon>
        <taxon>Chitinophagia</taxon>
        <taxon>Chitinophagales</taxon>
        <taxon>Chitinophagaceae</taxon>
        <taxon>Polluticaenibacter</taxon>
    </lineage>
</organism>
<feature type="domain" description="SusD-like N-terminal" evidence="8">
    <location>
        <begin position="83"/>
        <end position="236"/>
    </location>
</feature>
<dbReference type="PROSITE" id="PS51257">
    <property type="entry name" value="PROKAR_LIPOPROTEIN"/>
    <property type="match status" value="1"/>
</dbReference>
<gene>
    <name evidence="9" type="ORF">O3P16_15975</name>
</gene>
<evidence type="ECO:0000256" key="5">
    <source>
        <dbReference type="ARBA" id="ARBA00023237"/>
    </source>
</evidence>
<dbReference type="EMBL" id="JAQGEF010000027">
    <property type="protein sequence ID" value="MDA3616315.1"/>
    <property type="molecule type" value="Genomic_DNA"/>
</dbReference>
<dbReference type="InterPro" id="IPR033985">
    <property type="entry name" value="SusD-like_N"/>
</dbReference>
<evidence type="ECO:0000256" key="4">
    <source>
        <dbReference type="ARBA" id="ARBA00023136"/>
    </source>
</evidence>
<feature type="signal peptide" evidence="6">
    <location>
        <begin position="1"/>
        <end position="19"/>
    </location>
</feature>
<dbReference type="RefSeq" id="WP_407032645.1">
    <property type="nucleotide sequence ID" value="NZ_JAQGEF010000027.1"/>
</dbReference>
<dbReference type="Proteomes" id="UP001210231">
    <property type="component" value="Unassembled WGS sequence"/>
</dbReference>
<evidence type="ECO:0000256" key="2">
    <source>
        <dbReference type="ARBA" id="ARBA00006275"/>
    </source>
</evidence>
<evidence type="ECO:0000259" key="8">
    <source>
        <dbReference type="Pfam" id="PF14322"/>
    </source>
</evidence>
<name>A0ABT4UND1_9BACT</name>
<accession>A0ABT4UND1</accession>
<proteinExistence type="inferred from homology"/>
<dbReference type="Pfam" id="PF07980">
    <property type="entry name" value="SusD_RagB"/>
    <property type="match status" value="1"/>
</dbReference>
<evidence type="ECO:0000313" key="10">
    <source>
        <dbReference type="Proteomes" id="UP001210231"/>
    </source>
</evidence>
<keyword evidence="10" id="KW-1185">Reference proteome</keyword>
<comment type="caution">
    <text evidence="9">The sequence shown here is derived from an EMBL/GenBank/DDBJ whole genome shotgun (WGS) entry which is preliminary data.</text>
</comment>
<feature type="domain" description="RagB/SusD" evidence="7">
    <location>
        <begin position="300"/>
        <end position="553"/>
    </location>
</feature>
<evidence type="ECO:0000313" key="9">
    <source>
        <dbReference type="EMBL" id="MDA3616315.1"/>
    </source>
</evidence>
<sequence>MKKKLLYILALSASLATTGCSDKFLQDMKSYDKYDESIFTNDVQTNWYINRLYNYYFVNYRNPSLSVVGLYNDTRSRMTEEFGGTVGDYINSTKNIQLASEADTYYGNNVSASVQNNPYTRIRFCTFLINKIDGVGQSLPEAFRKTSKGQMFFLRALQYFDLVRVYGGVPIVTTVENASSVDEAIRLPRAKTSEVYAQIVKDLDSAAANLPMIWSEPGTNYGRVTAAGALAMKSRVLVTAASPLYNKDWDNPGSEKWQKALQAGLEAEIALTNAGYGLFGTNAKDWAEMTFRNDNSFNKEALMVFLLSTNQTSSAGYNNSWENSVRPTDYKGGGGIAAPKGMIDLFPLADGSRPNASNYVDTFFFENRDPRFYRTFAFSGAKWPMKGSDNRSTWFYRWRASATGTTTYYANNQSNTPVLVRKMSNPAADSTAFAFSGTDIFEYRYAELLLNIAEAYAATGNTAKAVEYIGKIRARVGIPAANNYGLGTISSRYAAIEAVLYERRVELAYEGKRFWDIHRWMLYDNNEYSGNSVTKLGLTPINGTSRKGYYWQCKDYGAANANPLTAADRAILIDPDNTATFATEIAKLKTLYRNKFVMTPLDQEWDRVNNVPVTILFRTNYYLSGLSATLLANNSWLTQTKGWQDASGAAGTFEYQD</sequence>
<dbReference type="InterPro" id="IPR011990">
    <property type="entry name" value="TPR-like_helical_dom_sf"/>
</dbReference>
<evidence type="ECO:0000256" key="3">
    <source>
        <dbReference type="ARBA" id="ARBA00022729"/>
    </source>
</evidence>
<dbReference type="Pfam" id="PF14322">
    <property type="entry name" value="SusD-like_3"/>
    <property type="match status" value="1"/>
</dbReference>
<keyword evidence="3 6" id="KW-0732">Signal</keyword>
<evidence type="ECO:0000256" key="6">
    <source>
        <dbReference type="SAM" id="SignalP"/>
    </source>
</evidence>
<keyword evidence="4" id="KW-0472">Membrane</keyword>
<keyword evidence="5" id="KW-0998">Cell outer membrane</keyword>
<dbReference type="Gene3D" id="1.25.40.390">
    <property type="match status" value="1"/>
</dbReference>
<protein>
    <submittedName>
        <fullName evidence="9">RagB/SusD family nutrient uptake outer membrane protein</fullName>
    </submittedName>
</protein>
<dbReference type="SUPFAM" id="SSF48452">
    <property type="entry name" value="TPR-like"/>
    <property type="match status" value="1"/>
</dbReference>
<dbReference type="CDD" id="cd08977">
    <property type="entry name" value="SusD"/>
    <property type="match status" value="1"/>
</dbReference>
<comment type="similarity">
    <text evidence="2">Belongs to the SusD family.</text>
</comment>